<protein>
    <submittedName>
        <fullName evidence="3">Hypothetical_protein</fullName>
    </submittedName>
</protein>
<evidence type="ECO:0000256" key="1">
    <source>
        <dbReference type="SAM" id="MobiDB-lite"/>
    </source>
</evidence>
<organism evidence="2">
    <name type="scientific">Hexamita inflata</name>
    <dbReference type="NCBI Taxonomy" id="28002"/>
    <lineage>
        <taxon>Eukaryota</taxon>
        <taxon>Metamonada</taxon>
        <taxon>Diplomonadida</taxon>
        <taxon>Hexamitidae</taxon>
        <taxon>Hexamitinae</taxon>
        <taxon>Hexamita</taxon>
    </lineage>
</organism>
<keyword evidence="4" id="KW-1185">Reference proteome</keyword>
<dbReference type="Proteomes" id="UP001642409">
    <property type="component" value="Unassembled WGS sequence"/>
</dbReference>
<comment type="caution">
    <text evidence="2">The sequence shown here is derived from an EMBL/GenBank/DDBJ whole genome shotgun (WGS) entry which is preliminary data.</text>
</comment>
<sequence>MYEILIEGIDSEFETVDKEVIEYNAARVAKPDYEQIRKQQQQQQQEQQQQIQAEKEAKKNAKAEKKEKYKKKLEAEKKGENNKQETQKPEQKQNYIQRHTSQLRTKFDVCDLNFFQKILTMYSQVCIHAFKAITPISPTKKPPKPAQFSSPQLIKIILYLFSQASQKHASLTGIFSNCPIECEGLLQLCVWFQI</sequence>
<feature type="compositionally biased region" description="Basic and acidic residues" evidence="1">
    <location>
        <begin position="53"/>
        <end position="91"/>
    </location>
</feature>
<evidence type="ECO:0000313" key="3">
    <source>
        <dbReference type="EMBL" id="CAL5995327.1"/>
    </source>
</evidence>
<dbReference type="AlphaFoldDB" id="A0AA86QM58"/>
<dbReference type="EMBL" id="CATOUU010000937">
    <property type="protein sequence ID" value="CAI9960848.1"/>
    <property type="molecule type" value="Genomic_DNA"/>
</dbReference>
<reference evidence="3 4" key="2">
    <citation type="submission" date="2024-07" db="EMBL/GenBank/DDBJ databases">
        <authorList>
            <person name="Akdeniz Z."/>
        </authorList>
    </citation>
    <scope>NUCLEOTIDE SEQUENCE [LARGE SCALE GENOMIC DNA]</scope>
</reference>
<name>A0AA86QM58_9EUKA</name>
<proteinExistence type="predicted"/>
<evidence type="ECO:0000313" key="4">
    <source>
        <dbReference type="Proteomes" id="UP001642409"/>
    </source>
</evidence>
<reference evidence="2" key="1">
    <citation type="submission" date="2023-06" db="EMBL/GenBank/DDBJ databases">
        <authorList>
            <person name="Kurt Z."/>
        </authorList>
    </citation>
    <scope>NUCLEOTIDE SEQUENCE</scope>
</reference>
<dbReference type="EMBL" id="CAXDID020000033">
    <property type="protein sequence ID" value="CAL5995327.1"/>
    <property type="molecule type" value="Genomic_DNA"/>
</dbReference>
<feature type="region of interest" description="Disordered" evidence="1">
    <location>
        <begin position="33"/>
        <end position="95"/>
    </location>
</feature>
<feature type="compositionally biased region" description="Low complexity" evidence="1">
    <location>
        <begin position="38"/>
        <end position="52"/>
    </location>
</feature>
<gene>
    <name evidence="3" type="ORF">HINF_LOCUS13976</name>
    <name evidence="2" type="ORF">HINF_LOCUS48493</name>
</gene>
<accession>A0AA86QM58</accession>
<evidence type="ECO:0000313" key="2">
    <source>
        <dbReference type="EMBL" id="CAI9960848.1"/>
    </source>
</evidence>